<dbReference type="Proteomes" id="UP000240243">
    <property type="component" value="Unassembled WGS sequence"/>
</dbReference>
<evidence type="ECO:0000313" key="4">
    <source>
        <dbReference type="EMBL" id="PSJ46748.1"/>
    </source>
</evidence>
<dbReference type="EMBL" id="PXYG01000002">
    <property type="protein sequence ID" value="PSJ46748.1"/>
    <property type="molecule type" value="Genomic_DNA"/>
</dbReference>
<dbReference type="PANTHER" id="PTHR44591">
    <property type="entry name" value="STRESS RESPONSE REGULATOR PROTEIN 1"/>
    <property type="match status" value="1"/>
</dbReference>
<evidence type="ECO:0000313" key="5">
    <source>
        <dbReference type="Proteomes" id="UP000240243"/>
    </source>
</evidence>
<dbReference type="InterPro" id="IPR001789">
    <property type="entry name" value="Sig_transdc_resp-reg_receiver"/>
</dbReference>
<reference evidence="4 5" key="1">
    <citation type="submission" date="2018-03" db="EMBL/GenBank/DDBJ databases">
        <title>The draft genome of Zobellella sp. 59N8.</title>
        <authorList>
            <person name="Liu L."/>
            <person name="Li L."/>
            <person name="Zhang X."/>
            <person name="Liang L."/>
            <person name="Wang T."/>
        </authorList>
    </citation>
    <scope>NUCLEOTIDE SEQUENCE [LARGE SCALE GENOMIC DNA]</scope>
    <source>
        <strain evidence="4 5">59N8</strain>
    </source>
</reference>
<dbReference type="AlphaFoldDB" id="A0A2P7R942"/>
<feature type="modified residue" description="4-aspartylphosphate" evidence="2">
    <location>
        <position position="54"/>
    </location>
</feature>
<dbReference type="PROSITE" id="PS50110">
    <property type="entry name" value="RESPONSE_REGULATORY"/>
    <property type="match status" value="1"/>
</dbReference>
<evidence type="ECO:0000256" key="2">
    <source>
        <dbReference type="PROSITE-ProRule" id="PRU00169"/>
    </source>
</evidence>
<dbReference type="PANTHER" id="PTHR44591:SF3">
    <property type="entry name" value="RESPONSE REGULATORY DOMAIN-CONTAINING PROTEIN"/>
    <property type="match status" value="1"/>
</dbReference>
<comment type="caution">
    <text evidence="4">The sequence shown here is derived from an EMBL/GenBank/DDBJ whole genome shotgun (WGS) entry which is preliminary data.</text>
</comment>
<keyword evidence="5" id="KW-1185">Reference proteome</keyword>
<proteinExistence type="predicted"/>
<organism evidence="4 5">
    <name type="scientific">Zobellella endophytica</name>
    <dbReference type="NCBI Taxonomy" id="2116700"/>
    <lineage>
        <taxon>Bacteria</taxon>
        <taxon>Pseudomonadati</taxon>
        <taxon>Pseudomonadota</taxon>
        <taxon>Gammaproteobacteria</taxon>
        <taxon>Aeromonadales</taxon>
        <taxon>Aeromonadaceae</taxon>
        <taxon>Zobellella</taxon>
    </lineage>
</organism>
<evidence type="ECO:0000256" key="1">
    <source>
        <dbReference type="ARBA" id="ARBA00022553"/>
    </source>
</evidence>
<dbReference type="RefSeq" id="WP_106729358.1">
    <property type="nucleotide sequence ID" value="NZ_PXYG01000002.1"/>
</dbReference>
<name>A0A2P7R942_9GAMM</name>
<sequence>MANQVLIVEDEDIFAQNLRLYLEHRGLQVRVAGDGAGAIGLVGAGFVPDLVVLDFCLPDMDGFQLFDILSRERDYRWLLMTAHSTGEVYDEAMRRGISHMMFKPFPLRELARAVSVLLERAVGEGEGPVLAERRHRRGGAHFPLQMYDGTWVFAERRRPEVITGMTACGAEAQPIREREHK</sequence>
<gene>
    <name evidence="4" type="ORF">C7H85_09070</name>
</gene>
<dbReference type="SMART" id="SM00448">
    <property type="entry name" value="REC"/>
    <property type="match status" value="1"/>
</dbReference>
<dbReference type="InterPro" id="IPR050595">
    <property type="entry name" value="Bact_response_regulator"/>
</dbReference>
<dbReference type="CDD" id="cd00156">
    <property type="entry name" value="REC"/>
    <property type="match status" value="1"/>
</dbReference>
<accession>A0A2P7R942</accession>
<protein>
    <submittedName>
        <fullName evidence="4">Response regulator</fullName>
    </submittedName>
</protein>
<feature type="domain" description="Response regulatory" evidence="3">
    <location>
        <begin position="4"/>
        <end position="118"/>
    </location>
</feature>
<dbReference type="Gene3D" id="3.40.50.2300">
    <property type="match status" value="1"/>
</dbReference>
<dbReference type="SUPFAM" id="SSF52172">
    <property type="entry name" value="CheY-like"/>
    <property type="match status" value="1"/>
</dbReference>
<evidence type="ECO:0000259" key="3">
    <source>
        <dbReference type="PROSITE" id="PS50110"/>
    </source>
</evidence>
<keyword evidence="1 2" id="KW-0597">Phosphoprotein</keyword>
<dbReference type="Pfam" id="PF00072">
    <property type="entry name" value="Response_reg"/>
    <property type="match status" value="1"/>
</dbReference>
<dbReference type="OrthoDB" id="9808843at2"/>
<dbReference type="GO" id="GO:0000160">
    <property type="term" value="P:phosphorelay signal transduction system"/>
    <property type="evidence" value="ECO:0007669"/>
    <property type="project" value="InterPro"/>
</dbReference>
<dbReference type="InterPro" id="IPR011006">
    <property type="entry name" value="CheY-like_superfamily"/>
</dbReference>